<comment type="caution">
    <text evidence="1">The sequence shown here is derived from an EMBL/GenBank/DDBJ whole genome shotgun (WGS) entry which is preliminary data.</text>
</comment>
<name>A0A7W8VHM3_9ACTN</name>
<reference evidence="1 2" key="1">
    <citation type="submission" date="2020-08" db="EMBL/GenBank/DDBJ databases">
        <title>Sequencing the genomes of 1000 actinobacteria strains.</title>
        <authorList>
            <person name="Klenk H.-P."/>
        </authorList>
    </citation>
    <scope>NUCLEOTIDE SEQUENCE [LARGE SCALE GENOMIC DNA]</scope>
    <source>
        <strain evidence="1 2">DSM 44551</strain>
    </source>
</reference>
<organism evidence="1 2">
    <name type="scientific">Nocardiopsis composta</name>
    <dbReference type="NCBI Taxonomy" id="157465"/>
    <lineage>
        <taxon>Bacteria</taxon>
        <taxon>Bacillati</taxon>
        <taxon>Actinomycetota</taxon>
        <taxon>Actinomycetes</taxon>
        <taxon>Streptosporangiales</taxon>
        <taxon>Nocardiopsidaceae</taxon>
        <taxon>Nocardiopsis</taxon>
    </lineage>
</organism>
<dbReference type="EMBL" id="JACHDB010000003">
    <property type="protein sequence ID" value="MBB5436315.1"/>
    <property type="molecule type" value="Genomic_DNA"/>
</dbReference>
<keyword evidence="2" id="KW-1185">Reference proteome</keyword>
<protein>
    <submittedName>
        <fullName evidence="1">Uncharacterized protein</fullName>
    </submittedName>
</protein>
<evidence type="ECO:0000313" key="1">
    <source>
        <dbReference type="EMBL" id="MBB5436315.1"/>
    </source>
</evidence>
<accession>A0A7W8VHM3</accession>
<gene>
    <name evidence="1" type="ORF">HDA36_006479</name>
</gene>
<sequence>MAIEVRRPLRAAPGPAPLHLGAADRSWPRC</sequence>
<evidence type="ECO:0000313" key="2">
    <source>
        <dbReference type="Proteomes" id="UP000572635"/>
    </source>
</evidence>
<dbReference type="AlphaFoldDB" id="A0A7W8VHM3"/>
<proteinExistence type="predicted"/>
<dbReference type="Proteomes" id="UP000572635">
    <property type="component" value="Unassembled WGS sequence"/>
</dbReference>